<keyword evidence="8" id="KW-1185">Reference proteome</keyword>
<dbReference type="OrthoDB" id="4447445at2"/>
<dbReference type="GO" id="GO:0016787">
    <property type="term" value="F:hydrolase activity"/>
    <property type="evidence" value="ECO:0007669"/>
    <property type="project" value="UniProtKB-KW"/>
</dbReference>
<evidence type="ECO:0000256" key="1">
    <source>
        <dbReference type="ARBA" id="ARBA00010088"/>
    </source>
</evidence>
<evidence type="ECO:0000313" key="7">
    <source>
        <dbReference type="EMBL" id="ACR18698.1"/>
    </source>
</evidence>
<feature type="compositionally biased region" description="Basic and acidic residues" evidence="4">
    <location>
        <begin position="454"/>
        <end position="473"/>
    </location>
</feature>
<evidence type="ECO:0000256" key="2">
    <source>
        <dbReference type="ARBA" id="ARBA00022729"/>
    </source>
</evidence>
<organism evidence="7 8">
    <name type="scientific">Corynebacterium kroppenstedtii (strain DSM 44385 / JCM 11950 / CIP 105744 / CCUG 35717)</name>
    <dbReference type="NCBI Taxonomy" id="645127"/>
    <lineage>
        <taxon>Bacteria</taxon>
        <taxon>Bacillati</taxon>
        <taxon>Actinomycetota</taxon>
        <taxon>Actinomycetes</taxon>
        <taxon>Mycobacteriales</taxon>
        <taxon>Corynebacteriaceae</taxon>
        <taxon>Corynebacterium</taxon>
    </lineage>
</organism>
<keyword evidence="2" id="KW-0732">Signal</keyword>
<feature type="compositionally biased region" description="Pro residues" evidence="4">
    <location>
        <begin position="1"/>
        <end position="11"/>
    </location>
</feature>
<dbReference type="InterPro" id="IPR029058">
    <property type="entry name" value="AB_hydrolase_fold"/>
</dbReference>
<comment type="similarity">
    <text evidence="1">Belongs to the peptidase S33 family.</text>
</comment>
<dbReference type="HOGENOM" id="CLU_013364_3_2_11"/>
<dbReference type="Proteomes" id="UP000001473">
    <property type="component" value="Chromosome"/>
</dbReference>
<evidence type="ECO:0000259" key="5">
    <source>
        <dbReference type="Pfam" id="PF00561"/>
    </source>
</evidence>
<sequence>MAWLSPHPPESSPMTTHRSPYARFNQRRSTHRKPGFPGFSGFSGSVPSKTIAATVMAATLILSAPGLAHAGPYPHPTPQDSATAPTVPSDGASDTAKPEDNPAAQKLKWGPCPPGSMTVERAQCATITVPKDYAYPDVGNIELTMSKIPAKGTKKGTIAGNIGGPGLDALAMFTDKAPQNKSAEHIQMPTDVLEHYDLVAVEPRGLTFGTPLECDEGLLESLVPGGSNLYRACQRTQPGYVDTITTESTARDLEEARKALGEDKLNLYGVSYGGLLMATYATLFPEHTNKMVLDSSMSPNDAWFGLGGSRIKIRKEAMNAFFDWIAQNDDKYHLGKTPREVYKSFTRVIKATYNVTPPLTPPPANRDDVSAVPDDYADSAVKLLSAVDYVYWRSHTFTESFDLLKRFGAQQALSPLGEALYSQQSWPDTAAAIAESASSDPIRPLDEILVEKEKERTPELAKLEEMAKKKAEEADNSDSDESDAEDEMLKNIFMQQIQMGLVNQTIMCNENANPPARSEYIPSLINQYTGGDQFVAVDQMIASGQECDGWPHNKPIMKVNGDKLAVKPLNLGYDKDTAVTPHGAPEMRDAMGGTLHTFKGYSHGVLGGNAADAADIVSEYFKD</sequence>
<feature type="region of interest" description="Disordered" evidence="4">
    <location>
        <begin position="1"/>
        <end position="43"/>
    </location>
</feature>
<feature type="region of interest" description="Disordered" evidence="4">
    <location>
        <begin position="454"/>
        <end position="484"/>
    </location>
</feature>
<feature type="domain" description="AB hydrolase-1" evidence="5">
    <location>
        <begin position="191"/>
        <end position="340"/>
    </location>
</feature>
<dbReference type="STRING" id="645127.ckrop_1990"/>
<keyword evidence="3" id="KW-0378">Hydrolase</keyword>
<evidence type="ECO:0000313" key="8">
    <source>
        <dbReference type="Proteomes" id="UP000001473"/>
    </source>
</evidence>
<dbReference type="Pfam" id="PF08386">
    <property type="entry name" value="Abhydrolase_4"/>
    <property type="match status" value="1"/>
</dbReference>
<proteinExistence type="inferred from homology"/>
<dbReference type="Pfam" id="PF00561">
    <property type="entry name" value="Abhydrolase_1"/>
    <property type="match status" value="1"/>
</dbReference>
<evidence type="ECO:0000256" key="3">
    <source>
        <dbReference type="ARBA" id="ARBA00022801"/>
    </source>
</evidence>
<dbReference type="InterPro" id="IPR013595">
    <property type="entry name" value="Pept_S33_TAP-like_C"/>
</dbReference>
<dbReference type="InterPro" id="IPR000073">
    <property type="entry name" value="AB_hydrolase_1"/>
</dbReference>
<feature type="domain" description="Peptidase S33 tripeptidyl aminopeptidase-like C-terminal" evidence="6">
    <location>
        <begin position="538"/>
        <end position="622"/>
    </location>
</feature>
<name>C4LLJ3_CORK4</name>
<dbReference type="SUPFAM" id="SSF53474">
    <property type="entry name" value="alpha/beta-Hydrolases"/>
    <property type="match status" value="1"/>
</dbReference>
<dbReference type="InterPro" id="IPR051601">
    <property type="entry name" value="Serine_prot/Carboxylest_S33"/>
</dbReference>
<feature type="compositionally biased region" description="Acidic residues" evidence="4">
    <location>
        <begin position="474"/>
        <end position="484"/>
    </location>
</feature>
<dbReference type="Gene3D" id="3.40.50.1820">
    <property type="entry name" value="alpha/beta hydrolase"/>
    <property type="match status" value="1"/>
</dbReference>
<dbReference type="PANTHER" id="PTHR43248">
    <property type="entry name" value="2-SUCCINYL-6-HYDROXY-2,4-CYCLOHEXADIENE-1-CARBOXYLATE SYNTHASE"/>
    <property type="match status" value="1"/>
</dbReference>
<evidence type="ECO:0000259" key="6">
    <source>
        <dbReference type="Pfam" id="PF08386"/>
    </source>
</evidence>
<dbReference type="eggNOG" id="COG0596">
    <property type="taxonomic scope" value="Bacteria"/>
</dbReference>
<dbReference type="PANTHER" id="PTHR43248:SF29">
    <property type="entry name" value="TRIPEPTIDYL AMINOPEPTIDASE"/>
    <property type="match status" value="1"/>
</dbReference>
<evidence type="ECO:0000256" key="4">
    <source>
        <dbReference type="SAM" id="MobiDB-lite"/>
    </source>
</evidence>
<dbReference type="AlphaFoldDB" id="C4LLJ3"/>
<protein>
    <submittedName>
        <fullName evidence="7">Putative secreted protein</fullName>
    </submittedName>
</protein>
<dbReference type="EMBL" id="CP001620">
    <property type="protein sequence ID" value="ACR18698.1"/>
    <property type="molecule type" value="Genomic_DNA"/>
</dbReference>
<dbReference type="KEGG" id="ckp:ckrop_1990"/>
<gene>
    <name evidence="7" type="ordered locus">ckrop_1990</name>
</gene>
<feature type="region of interest" description="Disordered" evidence="4">
    <location>
        <begin position="71"/>
        <end position="112"/>
    </location>
</feature>
<feature type="compositionally biased region" description="Basic residues" evidence="4">
    <location>
        <begin position="25"/>
        <end position="34"/>
    </location>
</feature>
<reference evidence="7 8" key="1">
    <citation type="journal article" date="2008" name="J. Biotechnol.">
        <title>Ultrafast pyrosequencing of Corynebacterium kroppenstedtii DSM44385 revealed insights into the physiology of a lipophilic corynebacterium that lacks mycolic acids.</title>
        <authorList>
            <person name="Tauch A."/>
            <person name="Schneider J."/>
            <person name="Szczepanowski R."/>
            <person name="Tilker A."/>
            <person name="Viehoever P."/>
            <person name="Gartemann K.-H."/>
            <person name="Arnold W."/>
            <person name="Blom J."/>
            <person name="Brinkrolf K."/>
            <person name="Brune I."/>
            <person name="Goetker S."/>
            <person name="Weisshaar B."/>
            <person name="Goesmann A."/>
            <person name="Droege M."/>
            <person name="Puehler A."/>
        </authorList>
    </citation>
    <scope>NUCLEOTIDE SEQUENCE [LARGE SCALE GENOMIC DNA]</scope>
    <source>
        <strain evidence="8">DSM 44385 / JCM 11950 / CIP 105744 / CCUG 35717</strain>
    </source>
</reference>
<accession>C4LLJ3</accession>